<dbReference type="EMBL" id="PVWP01000003">
    <property type="protein sequence ID" value="PSB38267.1"/>
    <property type="molecule type" value="Genomic_DNA"/>
</dbReference>
<evidence type="ECO:0000256" key="7">
    <source>
        <dbReference type="ARBA" id="ARBA00022958"/>
    </source>
</evidence>
<evidence type="ECO:0000256" key="1">
    <source>
        <dbReference type="ARBA" id="ARBA00022448"/>
    </source>
</evidence>
<dbReference type="PANTHER" id="PTHR30042">
    <property type="entry name" value="POTASSIUM-TRANSPORTING ATPASE C CHAIN"/>
    <property type="match status" value="1"/>
</dbReference>
<sequence>MNALSRLGQGLRLTLVLWLLTVVVITVPMLGLARIAAPRQAEGSLVRVDGRVVGSALIGQAFAGDRYLQGRPSAVAYGGGDSPASGPSNLAPGNPALAMRVAAEVVAWAERGVGRPAADLLTSSGSGLDPDISLEAARQQLPRIAAARRLPIDRLEALLERQSHRPLLGLARPPLVNVLAFNLALDELVP</sequence>
<evidence type="ECO:0000256" key="11">
    <source>
        <dbReference type="HAMAP-Rule" id="MF_00276"/>
    </source>
</evidence>
<keyword evidence="10 11" id="KW-0472">Membrane</keyword>
<dbReference type="PIRSF" id="PIRSF001296">
    <property type="entry name" value="K_ATPase_KdpC"/>
    <property type="match status" value="1"/>
</dbReference>
<evidence type="ECO:0000256" key="9">
    <source>
        <dbReference type="ARBA" id="ARBA00023065"/>
    </source>
</evidence>
<protein>
    <recommendedName>
        <fullName evidence="11">Potassium-transporting ATPase KdpC subunit</fullName>
    </recommendedName>
    <alternativeName>
        <fullName evidence="11">ATP phosphohydrolase [potassium-transporting] C chain</fullName>
    </alternativeName>
    <alternativeName>
        <fullName evidence="11">Potassium-binding and translocating subunit C</fullName>
    </alternativeName>
    <alternativeName>
        <fullName evidence="11">Potassium-translocating ATPase C chain</fullName>
    </alternativeName>
</protein>
<evidence type="ECO:0000256" key="10">
    <source>
        <dbReference type="ARBA" id="ARBA00023136"/>
    </source>
</evidence>
<keyword evidence="4 11" id="KW-0812">Transmembrane</keyword>
<name>A0ABX5F9C8_9CHRO</name>
<keyword evidence="1 11" id="KW-0813">Transport</keyword>
<evidence type="ECO:0000313" key="13">
    <source>
        <dbReference type="Proteomes" id="UP000238218"/>
    </source>
</evidence>
<comment type="subunit">
    <text evidence="11">The system is composed of three essential subunits: KdpA, KdpB and KdpC.</text>
</comment>
<dbReference type="Proteomes" id="UP000238218">
    <property type="component" value="Unassembled WGS sequence"/>
</dbReference>
<keyword evidence="7 11" id="KW-0630">Potassium</keyword>
<keyword evidence="13" id="KW-1185">Reference proteome</keyword>
<keyword evidence="5 11" id="KW-0547">Nucleotide-binding</keyword>
<dbReference type="RefSeq" id="WP_106220381.1">
    <property type="nucleotide sequence ID" value="NZ_PVWP01000003.1"/>
</dbReference>
<keyword evidence="2 11" id="KW-1003">Cell membrane</keyword>
<evidence type="ECO:0000256" key="5">
    <source>
        <dbReference type="ARBA" id="ARBA00022741"/>
    </source>
</evidence>
<comment type="similarity">
    <text evidence="11">Belongs to the KdpC family.</text>
</comment>
<dbReference type="HAMAP" id="MF_00276">
    <property type="entry name" value="KdpC"/>
    <property type="match status" value="1"/>
</dbReference>
<comment type="subcellular location">
    <subcellularLocation>
        <location evidence="11">Cell membrane</location>
        <topology evidence="11">Single-pass membrane protein</topology>
    </subcellularLocation>
</comment>
<dbReference type="InterPro" id="IPR003820">
    <property type="entry name" value="KdpC"/>
</dbReference>
<dbReference type="Pfam" id="PF02669">
    <property type="entry name" value="KdpC"/>
    <property type="match status" value="1"/>
</dbReference>
<comment type="function">
    <text evidence="11">Part of the high-affinity ATP-driven potassium transport (or Kdp) system, which catalyzes the hydrolysis of ATP coupled with the electrogenic transport of potassium into the cytoplasm. This subunit acts as a catalytic chaperone that increases the ATP-binding affinity of the ATP-hydrolyzing subunit KdpB by the formation of a transient KdpB/KdpC/ATP ternary complex.</text>
</comment>
<evidence type="ECO:0000256" key="3">
    <source>
        <dbReference type="ARBA" id="ARBA00022538"/>
    </source>
</evidence>
<keyword evidence="8 11" id="KW-1133">Transmembrane helix</keyword>
<proteinExistence type="inferred from homology"/>
<evidence type="ECO:0000256" key="2">
    <source>
        <dbReference type="ARBA" id="ARBA00022475"/>
    </source>
</evidence>
<keyword evidence="9 11" id="KW-0406">Ion transport</keyword>
<dbReference type="PANTHER" id="PTHR30042:SF2">
    <property type="entry name" value="POTASSIUM-TRANSPORTING ATPASE KDPC SUBUNIT"/>
    <property type="match status" value="1"/>
</dbReference>
<dbReference type="NCBIfam" id="TIGR00681">
    <property type="entry name" value="kdpC"/>
    <property type="match status" value="1"/>
</dbReference>
<evidence type="ECO:0000313" key="12">
    <source>
        <dbReference type="EMBL" id="PSB38267.1"/>
    </source>
</evidence>
<gene>
    <name evidence="11 12" type="primary">kdpC</name>
    <name evidence="12" type="ORF">C7B81_06090</name>
</gene>
<keyword evidence="6 11" id="KW-0067">ATP-binding</keyword>
<evidence type="ECO:0000256" key="4">
    <source>
        <dbReference type="ARBA" id="ARBA00022692"/>
    </source>
</evidence>
<comment type="caution">
    <text evidence="12">The sequence shown here is derived from an EMBL/GenBank/DDBJ whole genome shotgun (WGS) entry which is preliminary data.</text>
</comment>
<feature type="transmembrane region" description="Helical" evidence="11">
    <location>
        <begin position="15"/>
        <end position="37"/>
    </location>
</feature>
<evidence type="ECO:0000256" key="8">
    <source>
        <dbReference type="ARBA" id="ARBA00022989"/>
    </source>
</evidence>
<reference evidence="12 13" key="1">
    <citation type="submission" date="2018-03" db="EMBL/GenBank/DDBJ databases">
        <title>The ancient ancestry and fast evolution of plastids.</title>
        <authorList>
            <person name="Moore K.R."/>
            <person name="Magnabosco C."/>
            <person name="Momper L."/>
            <person name="Gold D.A."/>
            <person name="Bosak T."/>
            <person name="Fournier G.P."/>
        </authorList>
    </citation>
    <scope>NUCLEOTIDE SEQUENCE [LARGE SCALE GENOMIC DNA]</scope>
    <source>
        <strain evidence="12 13">CCALA 015</strain>
    </source>
</reference>
<keyword evidence="3 11" id="KW-0633">Potassium transport</keyword>
<evidence type="ECO:0000256" key="6">
    <source>
        <dbReference type="ARBA" id="ARBA00022840"/>
    </source>
</evidence>
<organism evidence="12 13">
    <name type="scientific">Aphanothece cf. minutissima CCALA 015</name>
    <dbReference type="NCBI Taxonomy" id="2107695"/>
    <lineage>
        <taxon>Bacteria</taxon>
        <taxon>Bacillati</taxon>
        <taxon>Cyanobacteriota</taxon>
        <taxon>Cyanophyceae</taxon>
        <taxon>Oscillatoriophycideae</taxon>
        <taxon>Chroococcales</taxon>
        <taxon>Aphanothecaceae</taxon>
        <taxon>Aphanothece</taxon>
    </lineage>
</organism>
<accession>A0ABX5F9C8</accession>